<dbReference type="GO" id="GO:1990904">
    <property type="term" value="C:ribonucleoprotein complex"/>
    <property type="evidence" value="ECO:0007669"/>
    <property type="project" value="TreeGrafter"/>
</dbReference>
<sequence length="103" mass="12137">MENTQEMEIQITKVYVGNLDYETTSNDLKDLFSKYGELVEVAKIPEKNYGFVKFSNQEKAVEAIKDLNNTKLNGRYIIVEKSDRSMGGHNKQKKRYQRNNRRR</sequence>
<dbReference type="SUPFAM" id="SSF54928">
    <property type="entry name" value="RNA-binding domain, RBD"/>
    <property type="match status" value="1"/>
</dbReference>
<dbReference type="CDD" id="cd00590">
    <property type="entry name" value="RRM_SF"/>
    <property type="match status" value="1"/>
</dbReference>
<dbReference type="SMART" id="SM00360">
    <property type="entry name" value="RRM"/>
    <property type="match status" value="1"/>
</dbReference>
<dbReference type="Pfam" id="PF00076">
    <property type="entry name" value="RRM_1"/>
    <property type="match status" value="1"/>
</dbReference>
<feature type="compositionally biased region" description="Basic residues" evidence="2">
    <location>
        <begin position="90"/>
        <end position="103"/>
    </location>
</feature>
<organism evidence="4 5">
    <name type="scientific">Muiribacterium halophilum</name>
    <dbReference type="NCBI Taxonomy" id="2053465"/>
    <lineage>
        <taxon>Bacteria</taxon>
        <taxon>Candidatus Muiribacteriota</taxon>
        <taxon>Candidatus Muiribacteriia</taxon>
        <taxon>Candidatus Muiribacteriales</taxon>
        <taxon>Candidatus Muiribacteriaceae</taxon>
        <taxon>Candidatus Muiribacterium</taxon>
    </lineage>
</organism>
<keyword evidence="1" id="KW-0694">RNA-binding</keyword>
<comment type="caution">
    <text evidence="4">The sequence shown here is derived from an EMBL/GenBank/DDBJ whole genome shotgun (WGS) entry which is preliminary data.</text>
</comment>
<evidence type="ECO:0000259" key="3">
    <source>
        <dbReference type="PROSITE" id="PS50102"/>
    </source>
</evidence>
<name>A0A2N5ZHH5_MUIH1</name>
<feature type="region of interest" description="Disordered" evidence="2">
    <location>
        <begin position="82"/>
        <end position="103"/>
    </location>
</feature>
<gene>
    <name evidence="4" type="ORF">C0601_05620</name>
</gene>
<dbReference type="InterPro" id="IPR035979">
    <property type="entry name" value="RBD_domain_sf"/>
</dbReference>
<proteinExistence type="predicted"/>
<dbReference type="Proteomes" id="UP000234857">
    <property type="component" value="Unassembled WGS sequence"/>
</dbReference>
<dbReference type="InterPro" id="IPR012677">
    <property type="entry name" value="Nucleotide-bd_a/b_plait_sf"/>
</dbReference>
<dbReference type="PANTHER" id="PTHR23003:SF3">
    <property type="entry name" value="FI21236P1-RELATED"/>
    <property type="match status" value="1"/>
</dbReference>
<evidence type="ECO:0000256" key="1">
    <source>
        <dbReference type="ARBA" id="ARBA00022884"/>
    </source>
</evidence>
<accession>A0A2N5ZHH5</accession>
<feature type="domain" description="RRM" evidence="3">
    <location>
        <begin position="12"/>
        <end position="84"/>
    </location>
</feature>
<evidence type="ECO:0000313" key="5">
    <source>
        <dbReference type="Proteomes" id="UP000234857"/>
    </source>
</evidence>
<dbReference type="EMBL" id="PKTG01000072">
    <property type="protein sequence ID" value="PLX18072.1"/>
    <property type="molecule type" value="Genomic_DNA"/>
</dbReference>
<evidence type="ECO:0000313" key="4">
    <source>
        <dbReference type="EMBL" id="PLX18072.1"/>
    </source>
</evidence>
<dbReference type="GO" id="GO:0005737">
    <property type="term" value="C:cytoplasm"/>
    <property type="evidence" value="ECO:0007669"/>
    <property type="project" value="TreeGrafter"/>
</dbReference>
<dbReference type="PROSITE" id="PS50102">
    <property type="entry name" value="RRM"/>
    <property type="match status" value="1"/>
</dbReference>
<dbReference type="InterPro" id="IPR050374">
    <property type="entry name" value="RRT5_SRSF_SR"/>
</dbReference>
<dbReference type="Gene3D" id="3.30.70.330">
    <property type="match status" value="1"/>
</dbReference>
<dbReference type="AlphaFoldDB" id="A0A2N5ZHH5"/>
<protein>
    <submittedName>
        <fullName evidence="4">RNA-binding protein</fullName>
    </submittedName>
</protein>
<evidence type="ECO:0000256" key="2">
    <source>
        <dbReference type="SAM" id="MobiDB-lite"/>
    </source>
</evidence>
<dbReference type="GO" id="GO:0003729">
    <property type="term" value="F:mRNA binding"/>
    <property type="evidence" value="ECO:0007669"/>
    <property type="project" value="TreeGrafter"/>
</dbReference>
<dbReference type="PANTHER" id="PTHR23003">
    <property type="entry name" value="RNA RECOGNITION MOTIF RRM DOMAIN CONTAINING PROTEIN"/>
    <property type="match status" value="1"/>
</dbReference>
<reference evidence="4 5" key="1">
    <citation type="submission" date="2017-11" db="EMBL/GenBank/DDBJ databases">
        <title>Genome-resolved metagenomics identifies genetic mobility, metabolic interactions, and unexpected diversity in perchlorate-reducing communities.</title>
        <authorList>
            <person name="Barnum T.P."/>
            <person name="Figueroa I.A."/>
            <person name="Carlstrom C.I."/>
            <person name="Lucas L.N."/>
            <person name="Engelbrektson A.L."/>
            <person name="Coates J.D."/>
        </authorList>
    </citation>
    <scope>NUCLEOTIDE SEQUENCE [LARGE SCALE GENOMIC DNA]</scope>
    <source>
        <strain evidence="4">BM706</strain>
    </source>
</reference>
<dbReference type="InterPro" id="IPR000504">
    <property type="entry name" value="RRM_dom"/>
</dbReference>